<reference evidence="1 2" key="1">
    <citation type="submission" date="2018-01" db="EMBL/GenBank/DDBJ databases">
        <title>Comparison of the Chinese Bamboo Partridge and Red Junglefowl genome sequences highlights the importance of demography in genome evolution.</title>
        <authorList>
            <person name="Tiley G.P."/>
            <person name="Kimball R.T."/>
            <person name="Braun E.L."/>
            <person name="Burleigh J.G."/>
        </authorList>
    </citation>
    <scope>NUCLEOTIDE SEQUENCE [LARGE SCALE GENOMIC DNA]</scope>
    <source>
        <strain evidence="1">RTK389</strain>
        <tissue evidence="1">Blood</tissue>
    </source>
</reference>
<dbReference type="EMBL" id="PPHD01053604">
    <property type="protein sequence ID" value="POI22918.1"/>
    <property type="molecule type" value="Genomic_DNA"/>
</dbReference>
<dbReference type="Pfam" id="PF09773">
    <property type="entry name" value="Meckelin"/>
    <property type="match status" value="1"/>
</dbReference>
<accession>A0A2P4SFP0</accession>
<dbReference type="Proteomes" id="UP000237246">
    <property type="component" value="Unassembled WGS sequence"/>
</dbReference>
<proteinExistence type="predicted"/>
<keyword evidence="2" id="KW-1185">Reference proteome</keyword>
<evidence type="ECO:0000313" key="1">
    <source>
        <dbReference type="EMBL" id="POI22918.1"/>
    </source>
</evidence>
<evidence type="ECO:0000313" key="2">
    <source>
        <dbReference type="Proteomes" id="UP000237246"/>
    </source>
</evidence>
<dbReference type="AlphaFoldDB" id="A0A2P4SFP0"/>
<protein>
    <submittedName>
        <fullName evidence="1">Uncharacterized protein</fullName>
    </submittedName>
</protein>
<organism evidence="1 2">
    <name type="scientific">Bambusicola thoracicus</name>
    <name type="common">Chinese bamboo-partridge</name>
    <name type="synonym">Perdix thoracica</name>
    <dbReference type="NCBI Taxonomy" id="9083"/>
    <lineage>
        <taxon>Eukaryota</taxon>
        <taxon>Metazoa</taxon>
        <taxon>Chordata</taxon>
        <taxon>Craniata</taxon>
        <taxon>Vertebrata</taxon>
        <taxon>Euteleostomi</taxon>
        <taxon>Archelosauria</taxon>
        <taxon>Archosauria</taxon>
        <taxon>Dinosauria</taxon>
        <taxon>Saurischia</taxon>
        <taxon>Theropoda</taxon>
        <taxon>Coelurosauria</taxon>
        <taxon>Aves</taxon>
        <taxon>Neognathae</taxon>
        <taxon>Galloanserae</taxon>
        <taxon>Galliformes</taxon>
        <taxon>Phasianidae</taxon>
        <taxon>Perdicinae</taxon>
        <taxon>Bambusicola</taxon>
    </lineage>
</organism>
<gene>
    <name evidence="1" type="ORF">CIB84_013333</name>
</gene>
<dbReference type="OrthoDB" id="419138at2759"/>
<dbReference type="GO" id="GO:0036038">
    <property type="term" value="C:MKS complex"/>
    <property type="evidence" value="ECO:0007669"/>
    <property type="project" value="InterPro"/>
</dbReference>
<sequence>MTCCASCWYITAAFLFNSVERSVDGILLNEALCIVCNGSAQSFSTSDVLGSRCVRCEQTFINVSMSCDCSSPNILSGGLCFSTRESLPPKGIATVRFGQLVSIFILKHFQAVSSKPFKSSSWKTEVVVCCPAAAIVR</sequence>
<dbReference type="InterPro" id="IPR019170">
    <property type="entry name" value="Meckelin"/>
</dbReference>
<comment type="caution">
    <text evidence="1">The sequence shown here is derived from an EMBL/GenBank/DDBJ whole genome shotgun (WGS) entry which is preliminary data.</text>
</comment>
<name>A0A2P4SFP0_BAMTH</name>
<dbReference type="GO" id="GO:0060271">
    <property type="term" value="P:cilium assembly"/>
    <property type="evidence" value="ECO:0007669"/>
    <property type="project" value="InterPro"/>
</dbReference>